<proteinExistence type="predicted"/>
<accession>A0A1M5PKT3</accession>
<sequence length="82" mass="9750">MMQKVFITKYFFSIGIIESVMEVSLEARSCYGKPDGFPFYTEFYGTDFHLTKEDAVKDCEKRKEKKLRCLEKQILKIKKMSF</sequence>
<organism evidence="1 2">
    <name type="scientific">Flavobacterium fluvii</name>
    <dbReference type="NCBI Taxonomy" id="468056"/>
    <lineage>
        <taxon>Bacteria</taxon>
        <taxon>Pseudomonadati</taxon>
        <taxon>Bacteroidota</taxon>
        <taxon>Flavobacteriia</taxon>
        <taxon>Flavobacteriales</taxon>
        <taxon>Flavobacteriaceae</taxon>
        <taxon>Flavobacterium</taxon>
    </lineage>
</organism>
<evidence type="ECO:0000313" key="1">
    <source>
        <dbReference type="EMBL" id="SHH02371.1"/>
    </source>
</evidence>
<keyword evidence="2" id="KW-1185">Reference proteome</keyword>
<dbReference type="AlphaFoldDB" id="A0A1M5PKT3"/>
<dbReference type="EMBL" id="FQWB01000011">
    <property type="protein sequence ID" value="SHH02371.1"/>
    <property type="molecule type" value="Genomic_DNA"/>
</dbReference>
<protein>
    <submittedName>
        <fullName evidence="1">Uncharacterized protein</fullName>
    </submittedName>
</protein>
<dbReference type="RefSeq" id="WP_073371955.1">
    <property type="nucleotide sequence ID" value="NZ_FQWB01000011.1"/>
</dbReference>
<reference evidence="2" key="1">
    <citation type="submission" date="2016-11" db="EMBL/GenBank/DDBJ databases">
        <authorList>
            <person name="Varghese N."/>
            <person name="Submissions S."/>
        </authorList>
    </citation>
    <scope>NUCLEOTIDE SEQUENCE [LARGE SCALE GENOMIC DNA]</scope>
    <source>
        <strain evidence="2">DSM 19978</strain>
    </source>
</reference>
<evidence type="ECO:0000313" key="2">
    <source>
        <dbReference type="Proteomes" id="UP000184516"/>
    </source>
</evidence>
<dbReference type="Proteomes" id="UP000184516">
    <property type="component" value="Unassembled WGS sequence"/>
</dbReference>
<gene>
    <name evidence="1" type="ORF">SAMN05443549_11121</name>
</gene>
<name>A0A1M5PKT3_9FLAO</name>